<sequence length="65" mass="6917">MSAPNTDVEKQEKKHKPSLLGMKGAVAFAVVLLILFGGWVIVNGNAPETPETRIDGRTGDEVPAD</sequence>
<evidence type="ECO:0000256" key="2">
    <source>
        <dbReference type="SAM" id="Phobius"/>
    </source>
</evidence>
<gene>
    <name evidence="3" type="ORF">ACFTOW_06580</name>
</gene>
<organism evidence="3 4">
    <name type="scientific">Lacimonas salitolerans</name>
    <dbReference type="NCBI Taxonomy" id="1323750"/>
    <lineage>
        <taxon>Bacteria</taxon>
        <taxon>Pseudomonadati</taxon>
        <taxon>Pseudomonadota</taxon>
        <taxon>Alphaproteobacteria</taxon>
        <taxon>Rhodobacterales</taxon>
        <taxon>Paracoccaceae</taxon>
        <taxon>Lacimonas</taxon>
    </lineage>
</organism>
<dbReference type="EMBL" id="JBHUDD010000043">
    <property type="protein sequence ID" value="MFD1509063.1"/>
    <property type="molecule type" value="Genomic_DNA"/>
</dbReference>
<proteinExistence type="predicted"/>
<keyword evidence="2" id="KW-0812">Transmembrane</keyword>
<comment type="caution">
    <text evidence="3">The sequence shown here is derived from an EMBL/GenBank/DDBJ whole genome shotgun (WGS) entry which is preliminary data.</text>
</comment>
<accession>A0ABW4EFX9</accession>
<protein>
    <submittedName>
        <fullName evidence="3">Uncharacterized protein</fullName>
    </submittedName>
</protein>
<feature type="transmembrane region" description="Helical" evidence="2">
    <location>
        <begin position="20"/>
        <end position="42"/>
    </location>
</feature>
<feature type="compositionally biased region" description="Basic and acidic residues" evidence="1">
    <location>
        <begin position="50"/>
        <end position="65"/>
    </location>
</feature>
<feature type="region of interest" description="Disordered" evidence="1">
    <location>
        <begin position="44"/>
        <end position="65"/>
    </location>
</feature>
<keyword evidence="2" id="KW-0472">Membrane</keyword>
<keyword evidence="2" id="KW-1133">Transmembrane helix</keyword>
<evidence type="ECO:0000256" key="1">
    <source>
        <dbReference type="SAM" id="MobiDB-lite"/>
    </source>
</evidence>
<evidence type="ECO:0000313" key="4">
    <source>
        <dbReference type="Proteomes" id="UP001597186"/>
    </source>
</evidence>
<reference evidence="4" key="1">
    <citation type="journal article" date="2019" name="Int. J. Syst. Evol. Microbiol.">
        <title>The Global Catalogue of Microorganisms (GCM) 10K type strain sequencing project: providing services to taxonomists for standard genome sequencing and annotation.</title>
        <authorList>
            <consortium name="The Broad Institute Genomics Platform"/>
            <consortium name="The Broad Institute Genome Sequencing Center for Infectious Disease"/>
            <person name="Wu L."/>
            <person name="Ma J."/>
        </authorList>
    </citation>
    <scope>NUCLEOTIDE SEQUENCE [LARGE SCALE GENOMIC DNA]</scope>
    <source>
        <strain evidence="4">CGMCC 1.12477</strain>
    </source>
</reference>
<keyword evidence="4" id="KW-1185">Reference proteome</keyword>
<name>A0ABW4EFX9_9RHOB</name>
<dbReference type="Proteomes" id="UP001597186">
    <property type="component" value="Unassembled WGS sequence"/>
</dbReference>
<dbReference type="RefSeq" id="WP_379914264.1">
    <property type="nucleotide sequence ID" value="NZ_JBHUDD010000043.1"/>
</dbReference>
<evidence type="ECO:0000313" key="3">
    <source>
        <dbReference type="EMBL" id="MFD1509063.1"/>
    </source>
</evidence>